<dbReference type="PRINTS" id="PR00412">
    <property type="entry name" value="EPOXHYDRLASE"/>
</dbReference>
<proteinExistence type="predicted"/>
<dbReference type="GO" id="GO:0016020">
    <property type="term" value="C:membrane"/>
    <property type="evidence" value="ECO:0007669"/>
    <property type="project" value="TreeGrafter"/>
</dbReference>
<accession>A0A7K3W805</accession>
<dbReference type="EMBL" id="JAAGWF010000022">
    <property type="protein sequence ID" value="NEK59997.1"/>
    <property type="molecule type" value="Genomic_DNA"/>
</dbReference>
<dbReference type="AlphaFoldDB" id="A0A7K3W805"/>
<dbReference type="InterPro" id="IPR000073">
    <property type="entry name" value="AB_hydrolase_1"/>
</dbReference>
<dbReference type="Pfam" id="PF00561">
    <property type="entry name" value="Abhydrolase_1"/>
    <property type="match status" value="1"/>
</dbReference>
<dbReference type="PANTHER" id="PTHR43798:SF33">
    <property type="entry name" value="HYDROLASE, PUTATIVE (AFU_ORTHOLOGUE AFUA_2G14860)-RELATED"/>
    <property type="match status" value="1"/>
</dbReference>
<dbReference type="GO" id="GO:0016787">
    <property type="term" value="F:hydrolase activity"/>
    <property type="evidence" value="ECO:0007669"/>
    <property type="project" value="UniProtKB-KW"/>
</dbReference>
<organism evidence="2 3">
    <name type="scientific">Geodermatophilus sabuli</name>
    <dbReference type="NCBI Taxonomy" id="1564158"/>
    <lineage>
        <taxon>Bacteria</taxon>
        <taxon>Bacillati</taxon>
        <taxon>Actinomycetota</taxon>
        <taxon>Actinomycetes</taxon>
        <taxon>Geodermatophilales</taxon>
        <taxon>Geodermatophilaceae</taxon>
        <taxon>Geodermatophilus</taxon>
    </lineage>
</organism>
<sequence length="377" mass="39024">MADVLLPGITATRVSTPRLTQNVLHPDGSDPAGAGDVVLFVHGNVSSSLFWQQPMLALAETGHVRPLAVDLRGYGDTDALPIDARRGVRDWADDLAALVETLGLERVHLVGWSMGAGVVLQYLLDAPQRVASVVLVAPVSPYGFGGTAGAEGRRLSEDGAGSGAGAANPAFVAALAAGDTTADQPTSPRSVLRAFYVAPDSLPLDPQLEDVFVAAMLSTRTGEDHYPGDAVTCGTWPGAAPGERGVLNTMAPTVFDLSGLADLPVKPPVLWVRGDADAIVSDASMFDLAQLGALGALPGWPGEEVCPPQPMVTQTRSVLDRYAATGGAYREVVLPGVGHSPHVERPQEFVVALLEHLAVPAAPPSNTPETPGPGDVD</sequence>
<dbReference type="SUPFAM" id="SSF53474">
    <property type="entry name" value="alpha/beta-Hydrolases"/>
    <property type="match status" value="1"/>
</dbReference>
<comment type="caution">
    <text evidence="2">The sequence shown here is derived from an EMBL/GenBank/DDBJ whole genome shotgun (WGS) entry which is preliminary data.</text>
</comment>
<dbReference type="RefSeq" id="WP_163483354.1">
    <property type="nucleotide sequence ID" value="NZ_JAAGWF010000022.1"/>
</dbReference>
<dbReference type="PRINTS" id="PR00111">
    <property type="entry name" value="ABHYDROLASE"/>
</dbReference>
<name>A0A7K3W805_9ACTN</name>
<dbReference type="InterPro" id="IPR000639">
    <property type="entry name" value="Epox_hydrolase-like"/>
</dbReference>
<dbReference type="Gene3D" id="3.40.50.1820">
    <property type="entry name" value="alpha/beta hydrolase"/>
    <property type="match status" value="1"/>
</dbReference>
<evidence type="ECO:0000313" key="2">
    <source>
        <dbReference type="EMBL" id="NEK59997.1"/>
    </source>
</evidence>
<evidence type="ECO:0000313" key="3">
    <source>
        <dbReference type="Proteomes" id="UP000470246"/>
    </source>
</evidence>
<reference evidence="2 3" key="1">
    <citation type="submission" date="2020-02" db="EMBL/GenBank/DDBJ databases">
        <title>Geodermatophilus sabuli CPCC 205279 I12A-02694.</title>
        <authorList>
            <person name="Jiang Z."/>
        </authorList>
    </citation>
    <scope>NUCLEOTIDE SEQUENCE [LARGE SCALE GENOMIC DNA]</scope>
    <source>
        <strain evidence="2 3">I12A-02694</strain>
    </source>
</reference>
<keyword evidence="3" id="KW-1185">Reference proteome</keyword>
<protein>
    <submittedName>
        <fullName evidence="2">Alpha/beta hydrolase</fullName>
    </submittedName>
</protein>
<dbReference type="InterPro" id="IPR050266">
    <property type="entry name" value="AB_hydrolase_sf"/>
</dbReference>
<dbReference type="PANTHER" id="PTHR43798">
    <property type="entry name" value="MONOACYLGLYCEROL LIPASE"/>
    <property type="match status" value="1"/>
</dbReference>
<feature type="domain" description="AB hydrolase-1" evidence="1">
    <location>
        <begin position="37"/>
        <end position="140"/>
    </location>
</feature>
<dbReference type="Proteomes" id="UP000470246">
    <property type="component" value="Unassembled WGS sequence"/>
</dbReference>
<keyword evidence="2" id="KW-0378">Hydrolase</keyword>
<evidence type="ECO:0000259" key="1">
    <source>
        <dbReference type="Pfam" id="PF00561"/>
    </source>
</evidence>
<dbReference type="InterPro" id="IPR029058">
    <property type="entry name" value="AB_hydrolase_fold"/>
</dbReference>
<gene>
    <name evidence="2" type="ORF">GCU56_19255</name>
</gene>